<dbReference type="GeneID" id="103107923"/>
<dbReference type="Proteomes" id="UP001652624">
    <property type="component" value="Chromosome 3"/>
</dbReference>
<organism evidence="2 3">
    <name type="scientific">Erinaceus europaeus</name>
    <name type="common">Western European hedgehog</name>
    <dbReference type="NCBI Taxonomy" id="9365"/>
    <lineage>
        <taxon>Eukaryota</taxon>
        <taxon>Metazoa</taxon>
        <taxon>Chordata</taxon>
        <taxon>Craniata</taxon>
        <taxon>Vertebrata</taxon>
        <taxon>Euteleostomi</taxon>
        <taxon>Mammalia</taxon>
        <taxon>Eutheria</taxon>
        <taxon>Laurasiatheria</taxon>
        <taxon>Eulipotyphla</taxon>
        <taxon>Erinaceidae</taxon>
        <taxon>Erinaceinae</taxon>
        <taxon>Erinaceus</taxon>
    </lineage>
</organism>
<sequence length="198" mass="21764">MDRPQPSQQRGPTRPASRGRCRDGQRALSGPGPGPPGEGAAGRAESRLRAPQSAQGARTWAALGTSAPGNGGEPSRRRQTEPARRERGPHTACRRGVRRRSQRRAERRTRVRPRPLRRLAMTDGDRSQSRDTSLPGPAPRLLLGPSAYTTLSSPLSPPPPGHAQRYSNTYKRIRQEPFTSPTRRAVFQGEGLQMCARR</sequence>
<evidence type="ECO:0000256" key="1">
    <source>
        <dbReference type="SAM" id="MobiDB-lite"/>
    </source>
</evidence>
<dbReference type="RefSeq" id="XP_060042650.1">
    <property type="nucleotide sequence ID" value="XM_060186667.1"/>
</dbReference>
<feature type="compositionally biased region" description="Low complexity" evidence="1">
    <location>
        <begin position="133"/>
        <end position="154"/>
    </location>
</feature>
<feature type="compositionally biased region" description="Basic and acidic residues" evidence="1">
    <location>
        <begin position="74"/>
        <end position="89"/>
    </location>
</feature>
<proteinExistence type="predicted"/>
<protein>
    <submittedName>
        <fullName evidence="3">Profilin-4 isoform X1</fullName>
    </submittedName>
</protein>
<name>A0ABM3X1F0_ERIEU</name>
<evidence type="ECO:0000313" key="2">
    <source>
        <dbReference type="Proteomes" id="UP001652624"/>
    </source>
</evidence>
<gene>
    <name evidence="3" type="primary">PFN4</name>
</gene>
<accession>A0ABM3X1F0</accession>
<keyword evidence="2" id="KW-1185">Reference proteome</keyword>
<feature type="region of interest" description="Disordered" evidence="1">
    <location>
        <begin position="1"/>
        <end position="180"/>
    </location>
</feature>
<reference evidence="3" key="1">
    <citation type="submission" date="2025-08" db="UniProtKB">
        <authorList>
            <consortium name="RefSeq"/>
        </authorList>
    </citation>
    <scope>IDENTIFICATION</scope>
</reference>
<feature type="compositionally biased region" description="Polar residues" evidence="1">
    <location>
        <begin position="1"/>
        <end position="11"/>
    </location>
</feature>
<feature type="compositionally biased region" description="Basic residues" evidence="1">
    <location>
        <begin position="92"/>
        <end position="117"/>
    </location>
</feature>
<evidence type="ECO:0000313" key="3">
    <source>
        <dbReference type="RefSeq" id="XP_060042650.1"/>
    </source>
</evidence>